<dbReference type="SUPFAM" id="SSF109604">
    <property type="entry name" value="HD-domain/PDEase-like"/>
    <property type="match status" value="1"/>
</dbReference>
<sequence>MWQAENRALFAQCLDGLAADPYVRQMEPIQQHAQGVSCYDHCLFVSYLAFSLCRITGLDYRVAARGGMLHDLYLQNWAQTNVNRLRRLWLHPHMALANARRFGLSPKEENIIQSHMWPVGRTLPRSWESVMVNLADKAAATVEMLHLVRLLGVQRNLELLKQA</sequence>
<organism evidence="1 2">
    <name type="scientific">Ruthenibacterium intestinale</name>
    <dbReference type="NCBI Taxonomy" id="3133163"/>
    <lineage>
        <taxon>Bacteria</taxon>
        <taxon>Bacillati</taxon>
        <taxon>Bacillota</taxon>
        <taxon>Clostridia</taxon>
        <taxon>Eubacteriales</taxon>
        <taxon>Oscillospiraceae</taxon>
        <taxon>Ruthenibacterium</taxon>
    </lineage>
</organism>
<accession>A0ABV1GF68</accession>
<comment type="caution">
    <text evidence="1">The sequence shown here is derived from an EMBL/GenBank/DDBJ whole genome shotgun (WGS) entry which is preliminary data.</text>
</comment>
<evidence type="ECO:0000313" key="1">
    <source>
        <dbReference type="EMBL" id="MEQ2520482.1"/>
    </source>
</evidence>
<reference evidence="1 2" key="1">
    <citation type="submission" date="2024-03" db="EMBL/GenBank/DDBJ databases">
        <title>Human intestinal bacterial collection.</title>
        <authorList>
            <person name="Pauvert C."/>
            <person name="Hitch T.C.A."/>
            <person name="Clavel T."/>
        </authorList>
    </citation>
    <scope>NUCLEOTIDE SEQUENCE [LARGE SCALE GENOMIC DNA]</scope>
    <source>
        <strain evidence="1 2">CLA-JM-H11</strain>
    </source>
</reference>
<protein>
    <submittedName>
        <fullName evidence="1">HDIG domain-containing metalloprotein</fullName>
    </submittedName>
</protein>
<dbReference type="Gene3D" id="1.10.3210.10">
    <property type="entry name" value="Hypothetical protein af1432"/>
    <property type="match status" value="1"/>
</dbReference>
<keyword evidence="2" id="KW-1185">Reference proteome</keyword>
<evidence type="ECO:0000313" key="2">
    <source>
        <dbReference type="Proteomes" id="UP001477672"/>
    </source>
</evidence>
<dbReference type="RefSeq" id="WP_349215983.1">
    <property type="nucleotide sequence ID" value="NZ_JBBMFA010000090.1"/>
</dbReference>
<dbReference type="EMBL" id="JBBMFA010000090">
    <property type="protein sequence ID" value="MEQ2520482.1"/>
    <property type="molecule type" value="Genomic_DNA"/>
</dbReference>
<dbReference type="InterPro" id="IPR006675">
    <property type="entry name" value="HDIG_dom"/>
</dbReference>
<dbReference type="NCBIfam" id="TIGR00277">
    <property type="entry name" value="HDIG"/>
    <property type="match status" value="1"/>
</dbReference>
<dbReference type="Proteomes" id="UP001477672">
    <property type="component" value="Unassembled WGS sequence"/>
</dbReference>
<name>A0ABV1GF68_9FIRM</name>
<gene>
    <name evidence="1" type="ORF">WMO24_08570</name>
</gene>
<proteinExistence type="predicted"/>